<dbReference type="SMART" id="SM00228">
    <property type="entry name" value="PDZ"/>
    <property type="match status" value="1"/>
</dbReference>
<dbReference type="GO" id="GO:0006508">
    <property type="term" value="P:proteolysis"/>
    <property type="evidence" value="ECO:0007669"/>
    <property type="project" value="UniProtKB-KW"/>
</dbReference>
<dbReference type="InterPro" id="IPR036034">
    <property type="entry name" value="PDZ_sf"/>
</dbReference>
<keyword evidence="6" id="KW-1185">Reference proteome</keyword>
<reference evidence="6" key="1">
    <citation type="submission" date="2018-12" db="EMBL/GenBank/DDBJ databases">
        <title>Tengunoibacter tsumagoiensis gen. nov., sp. nov., Dictyobacter kobayashii sp. nov., D. alpinus sp. nov., and D. joshuensis sp. nov. and description of Dictyobacteraceae fam. nov. within the order Ktedonobacterales isolated from Tengu-no-mugimeshi.</title>
        <authorList>
            <person name="Wang C.M."/>
            <person name="Zheng Y."/>
            <person name="Sakai Y."/>
            <person name="Toyoda A."/>
            <person name="Minakuchi Y."/>
            <person name="Abe K."/>
            <person name="Yokota A."/>
            <person name="Yabe S."/>
        </authorList>
    </citation>
    <scope>NUCLEOTIDE SEQUENCE [LARGE SCALE GENOMIC DNA]</scope>
    <source>
        <strain evidence="6">Uno11</strain>
    </source>
</reference>
<sequence>MSTRQIEPEVSIPYIKSDVRLAPGNSGGPLLNADGQVVGINAMIFGGDLSVSIPSNVVSEWLNGLPKSQAILGVGLQRIDLPAIVKQQLPDHSANGLLVVSIVERPAAQQAILLGDLLLELEGQPIEGVHNIRQHLANKAPGEQVTLKIARGGNIQTITANLIPITEG</sequence>
<name>A0A402ARS3_9CHLR</name>
<dbReference type="InterPro" id="IPR001940">
    <property type="entry name" value="Peptidase_S1C"/>
</dbReference>
<proteinExistence type="inferred from homology"/>
<dbReference type="PANTHER" id="PTHR22939:SF129">
    <property type="entry name" value="SERINE PROTEASE HTRA2, MITOCHONDRIAL"/>
    <property type="match status" value="1"/>
</dbReference>
<dbReference type="GO" id="GO:0004252">
    <property type="term" value="F:serine-type endopeptidase activity"/>
    <property type="evidence" value="ECO:0007669"/>
    <property type="project" value="InterPro"/>
</dbReference>
<evidence type="ECO:0000256" key="1">
    <source>
        <dbReference type="ARBA" id="ARBA00010541"/>
    </source>
</evidence>
<accession>A0A402ARS3</accession>
<dbReference type="InterPro" id="IPR009003">
    <property type="entry name" value="Peptidase_S1_PA"/>
</dbReference>
<comment type="caution">
    <text evidence="5">The sequence shown here is derived from an EMBL/GenBank/DDBJ whole genome shotgun (WGS) entry which is preliminary data.</text>
</comment>
<evidence type="ECO:0000313" key="6">
    <source>
        <dbReference type="Proteomes" id="UP000287188"/>
    </source>
</evidence>
<keyword evidence="2" id="KW-0645">Protease</keyword>
<evidence type="ECO:0000259" key="4">
    <source>
        <dbReference type="SMART" id="SM00228"/>
    </source>
</evidence>
<dbReference type="EMBL" id="BIFS01000001">
    <property type="protein sequence ID" value="GCE21800.1"/>
    <property type="molecule type" value="Genomic_DNA"/>
</dbReference>
<dbReference type="SUPFAM" id="SSF50156">
    <property type="entry name" value="PDZ domain-like"/>
    <property type="match status" value="1"/>
</dbReference>
<dbReference type="Gene3D" id="2.40.10.120">
    <property type="match status" value="1"/>
</dbReference>
<keyword evidence="3" id="KW-0378">Hydrolase</keyword>
<evidence type="ECO:0000256" key="3">
    <source>
        <dbReference type="ARBA" id="ARBA00022801"/>
    </source>
</evidence>
<dbReference type="InterPro" id="IPR001478">
    <property type="entry name" value="PDZ"/>
</dbReference>
<gene>
    <name evidence="5" type="ORF">KDK_56000</name>
</gene>
<dbReference type="PRINTS" id="PR00834">
    <property type="entry name" value="PROTEASES2C"/>
</dbReference>
<dbReference type="AlphaFoldDB" id="A0A402ARS3"/>
<dbReference type="PANTHER" id="PTHR22939">
    <property type="entry name" value="SERINE PROTEASE FAMILY S1C HTRA-RELATED"/>
    <property type="match status" value="1"/>
</dbReference>
<dbReference type="Pfam" id="PF13365">
    <property type="entry name" value="Trypsin_2"/>
    <property type="match status" value="1"/>
</dbReference>
<evidence type="ECO:0000256" key="2">
    <source>
        <dbReference type="ARBA" id="ARBA00022670"/>
    </source>
</evidence>
<evidence type="ECO:0000313" key="5">
    <source>
        <dbReference type="EMBL" id="GCE21800.1"/>
    </source>
</evidence>
<protein>
    <recommendedName>
        <fullName evidence="4">PDZ domain-containing protein</fullName>
    </recommendedName>
</protein>
<dbReference type="SUPFAM" id="SSF50494">
    <property type="entry name" value="Trypsin-like serine proteases"/>
    <property type="match status" value="1"/>
</dbReference>
<feature type="domain" description="PDZ" evidence="4">
    <location>
        <begin position="70"/>
        <end position="153"/>
    </location>
</feature>
<dbReference type="Gene3D" id="2.30.42.10">
    <property type="match status" value="1"/>
</dbReference>
<dbReference type="Proteomes" id="UP000287188">
    <property type="component" value="Unassembled WGS sequence"/>
</dbReference>
<organism evidence="5 6">
    <name type="scientific">Dictyobacter kobayashii</name>
    <dbReference type="NCBI Taxonomy" id="2014872"/>
    <lineage>
        <taxon>Bacteria</taxon>
        <taxon>Bacillati</taxon>
        <taxon>Chloroflexota</taxon>
        <taxon>Ktedonobacteria</taxon>
        <taxon>Ktedonobacterales</taxon>
        <taxon>Dictyobacteraceae</taxon>
        <taxon>Dictyobacter</taxon>
    </lineage>
</organism>
<comment type="similarity">
    <text evidence="1">Belongs to the peptidase S1C family.</text>
</comment>
<dbReference type="Pfam" id="PF13180">
    <property type="entry name" value="PDZ_2"/>
    <property type="match status" value="1"/>
</dbReference>